<dbReference type="InterPro" id="IPR029039">
    <property type="entry name" value="Flavoprotein-like_sf"/>
</dbReference>
<keyword evidence="1" id="KW-0285">Flavoprotein</keyword>
<proteinExistence type="predicted"/>
<dbReference type="InterPro" id="IPR039261">
    <property type="entry name" value="FNR_nucleotide-bd"/>
</dbReference>
<evidence type="ECO:0000256" key="3">
    <source>
        <dbReference type="ARBA" id="ARBA00022982"/>
    </source>
</evidence>
<keyword evidence="3" id="KW-0249">Electron transport</keyword>
<dbReference type="SUPFAM" id="SSF52218">
    <property type="entry name" value="Flavoproteins"/>
    <property type="match status" value="1"/>
</dbReference>
<dbReference type="InterPro" id="IPR001433">
    <property type="entry name" value="OxRdtase_FAD/NAD-bd"/>
</dbReference>
<dbReference type="GO" id="GO:0050660">
    <property type="term" value="F:flavin adenine dinucleotide binding"/>
    <property type="evidence" value="ECO:0007669"/>
    <property type="project" value="TreeGrafter"/>
</dbReference>
<dbReference type="SUPFAM" id="SSF63380">
    <property type="entry name" value="Riboflavin synthase domain-like"/>
    <property type="match status" value="1"/>
</dbReference>
<protein>
    <recommendedName>
        <fullName evidence="4">NADPH--hemoprotein reductase</fullName>
        <ecNumber evidence="4">1.6.2.4</ecNumber>
    </recommendedName>
</protein>
<keyword evidence="2" id="KW-0288">FMN</keyword>
<dbReference type="PROSITE" id="PS51384">
    <property type="entry name" value="FAD_FR"/>
    <property type="match status" value="1"/>
</dbReference>
<dbReference type="Gene3D" id="3.40.50.360">
    <property type="match status" value="1"/>
</dbReference>
<dbReference type="CDD" id="cd06200">
    <property type="entry name" value="SiR_like1"/>
    <property type="match status" value="1"/>
</dbReference>
<gene>
    <name evidence="8" type="ORF">ABB26_06175</name>
</gene>
<dbReference type="EC" id="1.6.2.4" evidence="4"/>
<dbReference type="PATRIC" id="fig|405444.3.peg.236"/>
<dbReference type="InterPro" id="IPR017927">
    <property type="entry name" value="FAD-bd_FR_type"/>
</dbReference>
<evidence type="ECO:0000256" key="1">
    <source>
        <dbReference type="ARBA" id="ARBA00022630"/>
    </source>
</evidence>
<dbReference type="Proteomes" id="UP000050864">
    <property type="component" value="Unassembled WGS sequence"/>
</dbReference>
<dbReference type="InterPro" id="IPR008254">
    <property type="entry name" value="Flavodoxin/NO_synth"/>
</dbReference>
<evidence type="ECO:0000259" key="6">
    <source>
        <dbReference type="PROSITE" id="PS50902"/>
    </source>
</evidence>
<keyword evidence="5" id="KW-0472">Membrane</keyword>
<keyword evidence="5" id="KW-1133">Transmembrane helix</keyword>
<dbReference type="PANTHER" id="PTHR19384">
    <property type="entry name" value="NITRIC OXIDE SYNTHASE-RELATED"/>
    <property type="match status" value="1"/>
</dbReference>
<reference evidence="8 9" key="1">
    <citation type="submission" date="2015-05" db="EMBL/GenBank/DDBJ databases">
        <title>Genome sequencing and analysis of members of genus Stenotrophomonas.</title>
        <authorList>
            <person name="Patil P.P."/>
            <person name="Midha S."/>
            <person name="Patil P.B."/>
        </authorList>
    </citation>
    <scope>NUCLEOTIDE SEQUENCE [LARGE SCALE GENOMIC DNA]</scope>
    <source>
        <strain evidence="8 9">DSM 18929</strain>
    </source>
</reference>
<sequence length="536" mass="59024">MSSNRSLRAVLGNIGMIATLLLIAFLLLRLHLGESWWLTSPLPAQWWSALVATAIYAAACFALWWRVRPRKEESGNDGEPPVLVAWASQTGFAQQLAERTAESLRAAGHKTRLRPLDQVDAAMLGSSRKALFIASTTGEGDPPDHALAFLSRVMTQPAALPRLQYAVLALGDRTYDQFCAFGHQLDDWLREHRAQPLFDTVEVDNADPDALRHWQQLLGQLGSKVADVPDWSAPAYQPWRLQERQALNPGSVGGTVFHLKLHPQEGSLPAWQAGDIAEIGPHQSADAVAHWMQANGFAATALLPDGRLLHEVLAVSYLPEQIASGDITGLNATLKPLPHREYSIASMPSDGTLQLMLRRQLRPDGTPGLASGWLCDYTVPGDAIDLRLRSNRNFHPPQVDAPLILIGNGTGIAGLRAHLRARIDTGARRNWLLFGERNAAHDFHFGDELQKWQREGWIEHLDTVFSRDEGPFHYVQDALAADALRLREWVEQGATILVCGSLQGMAPAVDAVIIGALGSEAHEALRIAGRYRRDVY</sequence>
<evidence type="ECO:0000256" key="5">
    <source>
        <dbReference type="SAM" id="Phobius"/>
    </source>
</evidence>
<evidence type="ECO:0000259" key="7">
    <source>
        <dbReference type="PROSITE" id="PS51384"/>
    </source>
</evidence>
<dbReference type="EMBL" id="LDJI01000011">
    <property type="protein sequence ID" value="KRG64935.1"/>
    <property type="molecule type" value="Genomic_DNA"/>
</dbReference>
<dbReference type="GO" id="GO:0010181">
    <property type="term" value="F:FMN binding"/>
    <property type="evidence" value="ECO:0007669"/>
    <property type="project" value="InterPro"/>
</dbReference>
<evidence type="ECO:0000256" key="4">
    <source>
        <dbReference type="ARBA" id="ARBA00023797"/>
    </source>
</evidence>
<dbReference type="PROSITE" id="PS50902">
    <property type="entry name" value="FLAVODOXIN_LIKE"/>
    <property type="match status" value="1"/>
</dbReference>
<feature type="domain" description="FAD-binding FR-type" evidence="7">
    <location>
        <begin position="234"/>
        <end position="397"/>
    </location>
</feature>
<dbReference type="GO" id="GO:0003958">
    <property type="term" value="F:NADPH-hemoprotein reductase activity"/>
    <property type="evidence" value="ECO:0007669"/>
    <property type="project" value="UniProtKB-EC"/>
</dbReference>
<dbReference type="RefSeq" id="WP_057632803.1">
    <property type="nucleotide sequence ID" value="NZ_LDJI01000011.1"/>
</dbReference>
<evidence type="ECO:0000256" key="2">
    <source>
        <dbReference type="ARBA" id="ARBA00022643"/>
    </source>
</evidence>
<dbReference type="InterPro" id="IPR017938">
    <property type="entry name" value="Riboflavin_synthase-like_b-brl"/>
</dbReference>
<dbReference type="OrthoDB" id="9816402at2"/>
<accession>A0A0R0CG28</accession>
<feature type="transmembrane region" description="Helical" evidence="5">
    <location>
        <begin position="44"/>
        <end position="65"/>
    </location>
</feature>
<comment type="caution">
    <text evidence="8">The sequence shown here is derived from an EMBL/GenBank/DDBJ whole genome shotgun (WGS) entry which is preliminary data.</text>
</comment>
<dbReference type="PRINTS" id="PR00371">
    <property type="entry name" value="FPNCR"/>
</dbReference>
<dbReference type="Gene3D" id="3.40.50.80">
    <property type="entry name" value="Nucleotide-binding domain of ferredoxin-NADP reductase (FNR) module"/>
    <property type="match status" value="1"/>
</dbReference>
<keyword evidence="3" id="KW-0813">Transport</keyword>
<dbReference type="PANTHER" id="PTHR19384:SF17">
    <property type="entry name" value="NADPH--CYTOCHROME P450 REDUCTASE"/>
    <property type="match status" value="1"/>
</dbReference>
<evidence type="ECO:0000313" key="9">
    <source>
        <dbReference type="Proteomes" id="UP000050864"/>
    </source>
</evidence>
<dbReference type="InterPro" id="IPR001709">
    <property type="entry name" value="Flavoprot_Pyr_Nucl_cyt_Rdtase"/>
</dbReference>
<organism evidence="8 9">
    <name type="scientific">Stenotrophomonas humi</name>
    <dbReference type="NCBI Taxonomy" id="405444"/>
    <lineage>
        <taxon>Bacteria</taxon>
        <taxon>Pseudomonadati</taxon>
        <taxon>Pseudomonadota</taxon>
        <taxon>Gammaproteobacteria</taxon>
        <taxon>Lysobacterales</taxon>
        <taxon>Lysobacteraceae</taxon>
        <taxon>Stenotrophomonas</taxon>
    </lineage>
</organism>
<dbReference type="Pfam" id="PF00175">
    <property type="entry name" value="NAD_binding_1"/>
    <property type="match status" value="1"/>
</dbReference>
<feature type="transmembrane region" description="Helical" evidence="5">
    <location>
        <begin position="12"/>
        <end position="32"/>
    </location>
</feature>
<dbReference type="SUPFAM" id="SSF52343">
    <property type="entry name" value="Ferredoxin reductase-like, C-terminal NADP-linked domain"/>
    <property type="match status" value="1"/>
</dbReference>
<keyword evidence="5" id="KW-0812">Transmembrane</keyword>
<name>A0A0R0CG28_9GAMM</name>
<feature type="domain" description="Flavodoxin-like" evidence="6">
    <location>
        <begin position="82"/>
        <end position="219"/>
    </location>
</feature>
<dbReference type="Gene3D" id="2.40.30.10">
    <property type="entry name" value="Translation factors"/>
    <property type="match status" value="1"/>
</dbReference>
<evidence type="ECO:0000313" key="8">
    <source>
        <dbReference type="EMBL" id="KRG64935.1"/>
    </source>
</evidence>
<dbReference type="STRING" id="405444.ABB26_06175"/>
<dbReference type="AlphaFoldDB" id="A0A0R0CG28"/>
<dbReference type="Pfam" id="PF00258">
    <property type="entry name" value="Flavodoxin_1"/>
    <property type="match status" value="1"/>
</dbReference>
<dbReference type="InterPro" id="IPR001094">
    <property type="entry name" value="Flavdoxin-like"/>
</dbReference>
<dbReference type="GO" id="GO:0005829">
    <property type="term" value="C:cytosol"/>
    <property type="evidence" value="ECO:0007669"/>
    <property type="project" value="TreeGrafter"/>
</dbReference>
<keyword evidence="9" id="KW-1185">Reference proteome</keyword>
<dbReference type="PRINTS" id="PR00369">
    <property type="entry name" value="FLAVODOXIN"/>
</dbReference>